<dbReference type="GO" id="GO:0005840">
    <property type="term" value="C:ribosome"/>
    <property type="evidence" value="ECO:0007669"/>
    <property type="project" value="UniProtKB-KW"/>
</dbReference>
<dbReference type="GO" id="GO:0032259">
    <property type="term" value="P:methylation"/>
    <property type="evidence" value="ECO:0007669"/>
    <property type="project" value="UniProtKB-KW"/>
</dbReference>
<dbReference type="InterPro" id="IPR002052">
    <property type="entry name" value="DNA_methylase_N6_adenine_CS"/>
</dbReference>
<keyword evidence="5" id="KW-0689">Ribosomal protein</keyword>
<dbReference type="KEGG" id="kpd:CW740_07845"/>
<proteinExistence type="inferred from homology"/>
<comment type="similarity">
    <text evidence="4">Belongs to the protein N5-glutamine methyltransferase family. PrmB subfamily.</text>
</comment>
<dbReference type="GO" id="GO:0003676">
    <property type="term" value="F:nucleic acid binding"/>
    <property type="evidence" value="ECO:0007669"/>
    <property type="project" value="InterPro"/>
</dbReference>
<name>A0A2K9AFJ8_9GAMM</name>
<dbReference type="Pfam" id="PF05175">
    <property type="entry name" value="MTS"/>
    <property type="match status" value="1"/>
</dbReference>
<dbReference type="AlphaFoldDB" id="A0A2K9AFJ8"/>
<keyword evidence="5" id="KW-0687">Ribonucleoprotein</keyword>
<reference evidence="5 6" key="1">
    <citation type="submission" date="2017-12" db="EMBL/GenBank/DDBJ databases">
        <title>Kangiella profundi FT102 completed genome.</title>
        <authorList>
            <person name="Xu J."/>
            <person name="Wang J."/>
            <person name="Lu Y."/>
        </authorList>
    </citation>
    <scope>NUCLEOTIDE SEQUENCE [LARGE SCALE GENOMIC DNA]</scope>
    <source>
        <strain evidence="5 6">FT102</strain>
    </source>
</reference>
<dbReference type="GO" id="GO:0005829">
    <property type="term" value="C:cytosol"/>
    <property type="evidence" value="ECO:0007669"/>
    <property type="project" value="TreeGrafter"/>
</dbReference>
<dbReference type="Proteomes" id="UP000232693">
    <property type="component" value="Chromosome"/>
</dbReference>
<comment type="catalytic activity">
    <reaction evidence="4">
        <text>L-glutaminyl-[ribosomal protein uL3] + S-adenosyl-L-methionine = N(5)-methyl-L-glutaminyl-[ribosomal protein uL3] + S-adenosyl-L-homocysteine + H(+)</text>
        <dbReference type="Rhea" id="RHEA:45020"/>
        <dbReference type="Rhea" id="RHEA-COMP:11063"/>
        <dbReference type="Rhea" id="RHEA-COMP:11064"/>
        <dbReference type="ChEBI" id="CHEBI:15378"/>
        <dbReference type="ChEBI" id="CHEBI:30011"/>
        <dbReference type="ChEBI" id="CHEBI:57856"/>
        <dbReference type="ChEBI" id="CHEBI:59789"/>
        <dbReference type="ChEBI" id="CHEBI:61891"/>
        <dbReference type="EC" id="2.1.1.298"/>
    </reaction>
</comment>
<evidence type="ECO:0000256" key="4">
    <source>
        <dbReference type="HAMAP-Rule" id="MF_02125"/>
    </source>
</evidence>
<dbReference type="Gene3D" id="1.10.8.10">
    <property type="entry name" value="DNA helicase RuvA subunit, C-terminal domain"/>
    <property type="match status" value="1"/>
</dbReference>
<dbReference type="EC" id="2.1.1.298" evidence="4"/>
<dbReference type="RefSeq" id="WP_106646997.1">
    <property type="nucleotide sequence ID" value="NZ_BMGO01000001.1"/>
</dbReference>
<keyword evidence="6" id="KW-1185">Reference proteome</keyword>
<evidence type="ECO:0000256" key="3">
    <source>
        <dbReference type="ARBA" id="ARBA00022691"/>
    </source>
</evidence>
<dbReference type="EMBL" id="CP025120">
    <property type="protein sequence ID" value="AUD79166.1"/>
    <property type="molecule type" value="Genomic_DNA"/>
</dbReference>
<dbReference type="OrthoDB" id="9800643at2"/>
<gene>
    <name evidence="4" type="primary">prmB</name>
    <name evidence="5" type="ORF">CW740_07845</name>
</gene>
<dbReference type="HAMAP" id="MF_02125">
    <property type="entry name" value="L3_methyltr_PrmB"/>
    <property type="match status" value="1"/>
</dbReference>
<dbReference type="PANTHER" id="PTHR47806:SF1">
    <property type="entry name" value="RIBOSOMAL PROTEIN UL3 GLUTAMINE METHYLTRANSFERASE"/>
    <property type="match status" value="1"/>
</dbReference>
<dbReference type="GO" id="GO:0036009">
    <property type="term" value="F:protein-glutamine N-methyltransferase activity"/>
    <property type="evidence" value="ECO:0007669"/>
    <property type="project" value="UniProtKB-UniRule"/>
</dbReference>
<comment type="function">
    <text evidence="4">Methylates ribosomal protein uL3 on a specific glutamine residue.</text>
</comment>
<dbReference type="InterPro" id="IPR029063">
    <property type="entry name" value="SAM-dependent_MTases_sf"/>
</dbReference>
<keyword evidence="1 4" id="KW-0489">Methyltransferase</keyword>
<evidence type="ECO:0000313" key="6">
    <source>
        <dbReference type="Proteomes" id="UP000232693"/>
    </source>
</evidence>
<dbReference type="NCBIfam" id="TIGR00536">
    <property type="entry name" value="hemK_fam"/>
    <property type="match status" value="1"/>
</dbReference>
<dbReference type="InterPro" id="IPR017127">
    <property type="entry name" value="Ribosome_uL3_MTase"/>
</dbReference>
<sequence length="304" mass="34135">MTLSPIYQEAEQSLETVADFIRFAATQFHQSDLYFGHGTDNAWDEAVAIVLQMLDLPQDYPQGMLTAKLLADEKKHLVHAIFERVEHRKPLAYITNKAYFCGLEFYIDERVLVPRSPIAELIENDFYPWLEADNPRILDLCCGSGCIGLAIAAYIEDAEVVLSDISEDAITVADINNERLGLYPKAQTAISDLFESLTDDQFDLIVSNPPYVDSEDLSDMPAEYQHEPEIGLGSGEDGLDITRRILEQAADHLTEQGCLIVEVGNSWPALEEAFPDVPFTWIEFEKGGDGVFLLTRQQLVEHFS</sequence>
<dbReference type="PANTHER" id="PTHR47806">
    <property type="entry name" value="50S RIBOSOMAL PROTEIN L3 GLUTAMINE METHYLTRANSFERASE"/>
    <property type="match status" value="1"/>
</dbReference>
<dbReference type="Gene3D" id="3.40.50.150">
    <property type="entry name" value="Vaccinia Virus protein VP39"/>
    <property type="match status" value="1"/>
</dbReference>
<dbReference type="PROSITE" id="PS00092">
    <property type="entry name" value="N6_MTASE"/>
    <property type="match status" value="1"/>
</dbReference>
<dbReference type="CDD" id="cd02440">
    <property type="entry name" value="AdoMet_MTases"/>
    <property type="match status" value="1"/>
</dbReference>
<dbReference type="NCBIfam" id="TIGR03533">
    <property type="entry name" value="L3_gln_methyl"/>
    <property type="match status" value="1"/>
</dbReference>
<accession>A0A2K9AFJ8</accession>
<dbReference type="PIRSF" id="PIRSF037167">
    <property type="entry name" value="Mtase_YfcB_prd"/>
    <property type="match status" value="1"/>
</dbReference>
<protein>
    <recommendedName>
        <fullName evidence="4">Ribosomal protein uL3 glutamine methyltransferase</fullName>
        <shortName evidence="4">uL3 MTase</shortName>
        <ecNumber evidence="4">2.1.1.298</ecNumber>
    </recommendedName>
    <alternativeName>
        <fullName evidence="4">N5-glutamine methyltransferase PrmB</fullName>
    </alternativeName>
</protein>
<evidence type="ECO:0000256" key="2">
    <source>
        <dbReference type="ARBA" id="ARBA00022679"/>
    </source>
</evidence>
<dbReference type="InterPro" id="IPR007848">
    <property type="entry name" value="Small_mtfrase_dom"/>
</dbReference>
<keyword evidence="3 4" id="KW-0949">S-adenosyl-L-methionine</keyword>
<dbReference type="SUPFAM" id="SSF53335">
    <property type="entry name" value="S-adenosyl-L-methionine-dependent methyltransferases"/>
    <property type="match status" value="1"/>
</dbReference>
<dbReference type="InterPro" id="IPR004556">
    <property type="entry name" value="HemK-like"/>
</dbReference>
<organism evidence="5 6">
    <name type="scientific">Kangiella profundi</name>
    <dbReference type="NCBI Taxonomy" id="1561924"/>
    <lineage>
        <taxon>Bacteria</taxon>
        <taxon>Pseudomonadati</taxon>
        <taxon>Pseudomonadota</taxon>
        <taxon>Gammaproteobacteria</taxon>
        <taxon>Kangiellales</taxon>
        <taxon>Kangiellaceae</taxon>
        <taxon>Kangiella</taxon>
    </lineage>
</organism>
<keyword evidence="2 4" id="KW-0808">Transferase</keyword>
<evidence type="ECO:0000256" key="1">
    <source>
        <dbReference type="ARBA" id="ARBA00022603"/>
    </source>
</evidence>
<evidence type="ECO:0000313" key="5">
    <source>
        <dbReference type="EMBL" id="AUD79166.1"/>
    </source>
</evidence>